<organism evidence="7 8">
    <name type="scientific">Austropuccinia psidii MF-1</name>
    <dbReference type="NCBI Taxonomy" id="1389203"/>
    <lineage>
        <taxon>Eukaryota</taxon>
        <taxon>Fungi</taxon>
        <taxon>Dikarya</taxon>
        <taxon>Basidiomycota</taxon>
        <taxon>Pucciniomycotina</taxon>
        <taxon>Pucciniomycetes</taxon>
        <taxon>Pucciniales</taxon>
        <taxon>Sphaerophragmiaceae</taxon>
        <taxon>Austropuccinia</taxon>
    </lineage>
</organism>
<sequence length="293" mass="32744">MVAITAGEAANPRKTVPKAIERVFYRILFFYFGSTLVIGMLVPYNSPDLLGGTGDATSSPFVIAIRRAGISVLPDIINVVILVSAFSTASSKIYGGSRILFGLANDGMAPRIFSRCTQAGLPAWSLMATCSLSVLAFMCLDKHAGVAFIWFQNLSAMTGMLTWWAILVCYLCFYQGLKVQGYDRNSLHYKAPFQPYASWGGLIMLTIIIITSGFQCFLKGNWSPSDFVASYLTLPIFVLCYISWKIIKQTKFVKARDMNFVTGTRELDEMDAEEREKAFVPHTKWEKFVDWLM</sequence>
<evidence type="ECO:0000256" key="4">
    <source>
        <dbReference type="ARBA" id="ARBA00023136"/>
    </source>
</evidence>
<accession>A0A9Q3CCX7</accession>
<comment type="subcellular location">
    <subcellularLocation>
        <location evidence="1">Membrane</location>
        <topology evidence="1">Multi-pass membrane protein</topology>
    </subcellularLocation>
</comment>
<evidence type="ECO:0000256" key="2">
    <source>
        <dbReference type="ARBA" id="ARBA00022692"/>
    </source>
</evidence>
<evidence type="ECO:0000256" key="5">
    <source>
        <dbReference type="SAM" id="Phobius"/>
    </source>
</evidence>
<evidence type="ECO:0000259" key="6">
    <source>
        <dbReference type="Pfam" id="PF00324"/>
    </source>
</evidence>
<dbReference type="Proteomes" id="UP000765509">
    <property type="component" value="Unassembled WGS sequence"/>
</dbReference>
<dbReference type="OrthoDB" id="10062876at2759"/>
<evidence type="ECO:0000256" key="3">
    <source>
        <dbReference type="ARBA" id="ARBA00022989"/>
    </source>
</evidence>
<reference evidence="7" key="1">
    <citation type="submission" date="2021-03" db="EMBL/GenBank/DDBJ databases">
        <title>Draft genome sequence of rust myrtle Austropuccinia psidii MF-1, a brazilian biotype.</title>
        <authorList>
            <person name="Quecine M.C."/>
            <person name="Pachon D.M.R."/>
            <person name="Bonatelli M.L."/>
            <person name="Correr F.H."/>
            <person name="Franceschini L.M."/>
            <person name="Leite T.F."/>
            <person name="Margarido G.R.A."/>
            <person name="Almeida C.A."/>
            <person name="Ferrarezi J.A."/>
            <person name="Labate C.A."/>
        </authorList>
    </citation>
    <scope>NUCLEOTIDE SEQUENCE</scope>
    <source>
        <strain evidence="7">MF-1</strain>
    </source>
</reference>
<keyword evidence="8" id="KW-1185">Reference proteome</keyword>
<proteinExistence type="predicted"/>
<keyword evidence="2 5" id="KW-0812">Transmembrane</keyword>
<dbReference type="Gene3D" id="1.20.1740.10">
    <property type="entry name" value="Amino acid/polyamine transporter I"/>
    <property type="match status" value="1"/>
</dbReference>
<feature type="transmembrane region" description="Helical" evidence="5">
    <location>
        <begin position="195"/>
        <end position="215"/>
    </location>
</feature>
<dbReference type="EMBL" id="AVOT02006161">
    <property type="protein sequence ID" value="MBW0480905.1"/>
    <property type="molecule type" value="Genomic_DNA"/>
</dbReference>
<keyword evidence="4 5" id="KW-0472">Membrane</keyword>
<dbReference type="Pfam" id="PF00324">
    <property type="entry name" value="AA_permease"/>
    <property type="match status" value="1"/>
</dbReference>
<feature type="transmembrane region" description="Helical" evidence="5">
    <location>
        <begin position="116"/>
        <end position="138"/>
    </location>
</feature>
<dbReference type="InterPro" id="IPR050524">
    <property type="entry name" value="APC_YAT"/>
</dbReference>
<dbReference type="PANTHER" id="PTHR43341:SF4">
    <property type="entry name" value="ARGININE PERMEASE CAN1-RELATED"/>
    <property type="match status" value="1"/>
</dbReference>
<evidence type="ECO:0000313" key="8">
    <source>
        <dbReference type="Proteomes" id="UP000765509"/>
    </source>
</evidence>
<dbReference type="InterPro" id="IPR004841">
    <property type="entry name" value="AA-permease/SLC12A_dom"/>
</dbReference>
<feature type="domain" description="Amino acid permease/ SLC12A" evidence="6">
    <location>
        <begin position="1"/>
        <end position="253"/>
    </location>
</feature>
<dbReference type="GO" id="GO:0015171">
    <property type="term" value="F:amino acid transmembrane transporter activity"/>
    <property type="evidence" value="ECO:0007669"/>
    <property type="project" value="TreeGrafter"/>
</dbReference>
<evidence type="ECO:0000256" key="1">
    <source>
        <dbReference type="ARBA" id="ARBA00004141"/>
    </source>
</evidence>
<comment type="caution">
    <text evidence="7">The sequence shown here is derived from an EMBL/GenBank/DDBJ whole genome shotgun (WGS) entry which is preliminary data.</text>
</comment>
<feature type="transmembrane region" description="Helical" evidence="5">
    <location>
        <begin position="23"/>
        <end position="44"/>
    </location>
</feature>
<dbReference type="PANTHER" id="PTHR43341">
    <property type="entry name" value="AMINO ACID PERMEASE"/>
    <property type="match status" value="1"/>
</dbReference>
<feature type="transmembrane region" description="Helical" evidence="5">
    <location>
        <begin position="150"/>
        <end position="174"/>
    </location>
</feature>
<protein>
    <recommendedName>
        <fullName evidence="6">Amino acid permease/ SLC12A domain-containing protein</fullName>
    </recommendedName>
</protein>
<keyword evidence="3 5" id="KW-1133">Transmembrane helix</keyword>
<dbReference type="AlphaFoldDB" id="A0A9Q3CCX7"/>
<gene>
    <name evidence="7" type="ORF">O181_020620</name>
</gene>
<dbReference type="GO" id="GO:0016020">
    <property type="term" value="C:membrane"/>
    <property type="evidence" value="ECO:0007669"/>
    <property type="project" value="UniProtKB-SubCell"/>
</dbReference>
<feature type="transmembrane region" description="Helical" evidence="5">
    <location>
        <begin position="227"/>
        <end position="247"/>
    </location>
</feature>
<name>A0A9Q3CCX7_9BASI</name>
<evidence type="ECO:0000313" key="7">
    <source>
        <dbReference type="EMBL" id="MBW0480905.1"/>
    </source>
</evidence>